<feature type="region of interest" description="Disordered" evidence="4">
    <location>
        <begin position="615"/>
        <end position="836"/>
    </location>
</feature>
<feature type="compositionally biased region" description="Basic residues" evidence="4">
    <location>
        <begin position="723"/>
        <end position="738"/>
    </location>
</feature>
<dbReference type="InterPro" id="IPR036420">
    <property type="entry name" value="BRCT_dom_sf"/>
</dbReference>
<accession>A0A8H5M4S3</accession>
<feature type="compositionally biased region" description="Basic and acidic residues" evidence="4">
    <location>
        <begin position="622"/>
        <end position="634"/>
    </location>
</feature>
<dbReference type="SUPFAM" id="SSF63748">
    <property type="entry name" value="Tudor/PWWP/MBT"/>
    <property type="match status" value="1"/>
</dbReference>
<name>A0A8H5M4S3_9AGAR</name>
<feature type="region of interest" description="Disordered" evidence="4">
    <location>
        <begin position="1763"/>
        <end position="1785"/>
    </location>
</feature>
<feature type="compositionally biased region" description="Low complexity" evidence="4">
    <location>
        <begin position="236"/>
        <end position="250"/>
    </location>
</feature>
<feature type="compositionally biased region" description="Low complexity" evidence="4">
    <location>
        <begin position="668"/>
        <end position="681"/>
    </location>
</feature>
<dbReference type="GO" id="GO:0000077">
    <property type="term" value="P:DNA damage checkpoint signaling"/>
    <property type="evidence" value="ECO:0007669"/>
    <property type="project" value="TreeGrafter"/>
</dbReference>
<reference evidence="6 7" key="1">
    <citation type="journal article" date="2020" name="ISME J.">
        <title>Uncovering the hidden diversity of litter-decomposition mechanisms in mushroom-forming fungi.</title>
        <authorList>
            <person name="Floudas D."/>
            <person name="Bentzer J."/>
            <person name="Ahren D."/>
            <person name="Johansson T."/>
            <person name="Persson P."/>
            <person name="Tunlid A."/>
        </authorList>
    </citation>
    <scope>NUCLEOTIDE SEQUENCE [LARGE SCALE GENOMIC DNA]</scope>
    <source>
        <strain evidence="6 7">CBS 661.87</strain>
    </source>
</reference>
<feature type="compositionally biased region" description="Basic and acidic residues" evidence="4">
    <location>
        <begin position="40"/>
        <end position="52"/>
    </location>
</feature>
<sequence>MSTFDGSSDLEGETQATQLLESMLDPGDSSWKTSNMRNQAPEDDRVVTRESDSSPSRNLSSLASYHFHGLAQTQTQQLDDEVEVNEGSQKENISNHKARRGEGREVSAPLPSSASREGLSGLPASGLTKPKVAGVKAVSFQSPCGKSNHLQTTHSPAHRNPSRSTTYPAAGNNITKRGTSPISSQDSFGILEQDPEQAFLATSKQFNVPLSDLPRVVLPSAKESRSGPQSLNSMHSSRTPSSRYRRSPSPAEGTILVESTPSISGGSQSQPSQPFQETQLIDSQPEMVGRQPDDMEIDMPIDHAGDISRYSTDDCLSDAPSSSYLRHYERDEDEPPPPVLEATQPSTQVEEDHDMDREPLHPFDAPVGGSHAYSGTIQSTTTTHSRNLLSMVDPKKRYRYQQYIDQPVGRPHVQHNLPASSSTNEGISATQEETQPSFEPETMPPPRQFPARRNAVPSPLSPQYHGESDTRGIMEQTQPSCEKELPKPPQRRFPARLQPPPPPRPQAGSSHILDQPGDDQMEIVPDSEPLRDEGMLDSPKVTVRSPGKKQRRSSPPDITAREIVEDSMIANRSEKQVSAEELGKALFPNKEDEEEDDEEDIPLAAVVSNRDRRLAVGHAAAKGKDKAHVQERRANQPSATRQTTSTGSRKSGFQASAAGSTNARITRASASLPAKKASAVARSWENGEVPSSLPEQDHGKAEPMTAAAKKGKGKAASAQPCVKPKRRSALPAGRSRRRAVPDDDESPLSASDRELLMQAVDDDDDGTEPADEEYQDPDFAGPSTRKRKRSTAPTKATKANSKISKKAAKVSSVTPSTRQKAKRLRSATSASKTGDREPTRVFALWKQDGHFYSGTVHSYAGGSRYVVHFDDTTEGIVNIDQMRFLDLRVGDDVLVPEFTRGVKVVDIAKLESSELVSVRLDPAIIEVPLQAIKIASKTISYAWKDRTVSPDTVVTTIKPERVKPSPTPSRVSLVSGPSTRNLRSSIFDKTALVVTISSNGNWEKDKGTIMSAITNHGGCVINDWSDVIRMEGKHSHSNNRWVIQRSEAQWTGSDEIERVFLLADDSSAKPKFLIALALGIPCLSVTWLHNSVEAGVEKDWLAYMLPQGYSEALGARASQQVDVDWGNSVHQLNDIMDNRVPCKLFDGKSILCVGSEMVPAPKGKKFTGAEEKTQEAHNAVTRIILAMGADRVEAISDLKYASAPISSFGFVIVKEASHFGPHLENGTTVHWPWMTTLPAMSGEEEEYEVESIKQARVEKASGRKKNLVWKYHVRWKGYGPDDDTWEPVESFVGSEHIIERFWERSNAGDRDYHDISLFKAGEEFLITGPPRRKQKRKSLKPSVAASPPTSPGQSSIHGQQSAPSAKDKRRRSPSVIEIEDFDDQRPRKRPREAQISAEPSQSRKTRIPLPGRDKKNVNKEASRTGSPSKLTRPTPNKSVRASSFDEIIPASDEELEQPSSVNAPPVTRTTLADDNVVPEASWADNNGAGDPPNISGIVSDIDMGREDSTAPDPLFDDTRQNQASDLPSHRIKAANPKVKMMDDLNVADMEGAIAVKARLLGRNAGPSSSMGSPSTAPNRVNHSTGSKPGPGRSSSGFLKKNTSSLLTFEKGGLKTVKGRYRKETQERLREQGQESHDGADASSDGSLWGNERAPNDEIPGLSTYSGAQAPPTAEELLRLAGADKDNDETLPDFEDDAHGPAHPIPESKPTLAEPAPAPSTESRSSLQQSLALAKDKLFPTGATSAVMSTLGAAWKRSTIFGPLGLGSDSENKPAPEPVTSELSRSPPFFLNLDTSASIPVVLAETSPAPSGSPSLEFIVGNKGPPGKFFSQKSALALLDTVRTGGPSAKIVPDASATPDHISQFELFQSRLSSGELFIAMAGVEVLAFCSDNALLSQRLNISPLLLGHPGDVLVARVVIENYSAYADAALDADGRRWNWAPGSGAVV</sequence>
<dbReference type="GO" id="GO:0005634">
    <property type="term" value="C:nucleus"/>
    <property type="evidence" value="ECO:0007669"/>
    <property type="project" value="UniProtKB-SubCell"/>
</dbReference>
<keyword evidence="3" id="KW-0539">Nucleus</keyword>
<evidence type="ECO:0000313" key="6">
    <source>
        <dbReference type="EMBL" id="KAF5380888.1"/>
    </source>
</evidence>
<dbReference type="GO" id="GO:0042393">
    <property type="term" value="F:histone binding"/>
    <property type="evidence" value="ECO:0007669"/>
    <property type="project" value="TreeGrafter"/>
</dbReference>
<feature type="region of interest" description="Disordered" evidence="4">
    <location>
        <begin position="140"/>
        <end position="190"/>
    </location>
</feature>
<evidence type="ECO:0000256" key="1">
    <source>
        <dbReference type="ARBA" id="ARBA00004123"/>
    </source>
</evidence>
<dbReference type="GO" id="GO:0045944">
    <property type="term" value="P:positive regulation of transcription by RNA polymerase II"/>
    <property type="evidence" value="ECO:0007669"/>
    <property type="project" value="TreeGrafter"/>
</dbReference>
<dbReference type="PANTHER" id="PTHR15321:SF3">
    <property type="entry name" value="TP53-BINDING PROTEIN 1"/>
    <property type="match status" value="1"/>
</dbReference>
<feature type="region of interest" description="Disordered" evidence="4">
    <location>
        <begin position="1685"/>
        <end position="1728"/>
    </location>
</feature>
<evidence type="ECO:0000259" key="5">
    <source>
        <dbReference type="PROSITE" id="PS50013"/>
    </source>
</evidence>
<dbReference type="Gene3D" id="2.40.50.40">
    <property type="match status" value="1"/>
</dbReference>
<dbReference type="InterPro" id="IPR023780">
    <property type="entry name" value="Chromo_domain"/>
</dbReference>
<keyword evidence="7" id="KW-1185">Reference proteome</keyword>
<dbReference type="SUPFAM" id="SSF52113">
    <property type="entry name" value="BRCT domain"/>
    <property type="match status" value="1"/>
</dbReference>
<feature type="compositionally biased region" description="Polar residues" evidence="4">
    <location>
        <begin position="635"/>
        <end position="664"/>
    </location>
</feature>
<feature type="compositionally biased region" description="Polar residues" evidence="4">
    <location>
        <begin position="417"/>
        <end position="437"/>
    </location>
</feature>
<protein>
    <recommendedName>
        <fullName evidence="5">Chromo domain-containing protein</fullName>
    </recommendedName>
</protein>
<feature type="compositionally biased region" description="Low complexity" evidence="4">
    <location>
        <begin position="53"/>
        <end position="64"/>
    </location>
</feature>
<feature type="compositionally biased region" description="Basic residues" evidence="4">
    <location>
        <begin position="1330"/>
        <end position="1339"/>
    </location>
</feature>
<feature type="region of interest" description="Disordered" evidence="4">
    <location>
        <begin position="219"/>
        <end position="602"/>
    </location>
</feature>
<dbReference type="InterPro" id="IPR047252">
    <property type="entry name" value="TP53BP1-like"/>
</dbReference>
<feature type="compositionally biased region" description="Basic and acidic residues" evidence="4">
    <location>
        <begin position="1621"/>
        <end position="1639"/>
    </location>
</feature>
<feature type="compositionally biased region" description="Polar residues" evidence="4">
    <location>
        <begin position="1423"/>
        <end position="1441"/>
    </location>
</feature>
<organism evidence="6 7">
    <name type="scientific">Tricholomella constricta</name>
    <dbReference type="NCBI Taxonomy" id="117010"/>
    <lineage>
        <taxon>Eukaryota</taxon>
        <taxon>Fungi</taxon>
        <taxon>Dikarya</taxon>
        <taxon>Basidiomycota</taxon>
        <taxon>Agaricomycotina</taxon>
        <taxon>Agaricomycetes</taxon>
        <taxon>Agaricomycetidae</taxon>
        <taxon>Agaricales</taxon>
        <taxon>Tricholomatineae</taxon>
        <taxon>Lyophyllaceae</taxon>
        <taxon>Tricholomella</taxon>
    </lineage>
</organism>
<feature type="compositionally biased region" description="Low complexity" evidence="4">
    <location>
        <begin position="1583"/>
        <end position="1596"/>
    </location>
</feature>
<proteinExistence type="predicted"/>
<dbReference type="Gene3D" id="2.30.30.140">
    <property type="match status" value="1"/>
</dbReference>
<dbReference type="Proteomes" id="UP000565441">
    <property type="component" value="Unassembled WGS sequence"/>
</dbReference>
<feature type="compositionally biased region" description="Acidic residues" evidence="4">
    <location>
        <begin position="591"/>
        <end position="601"/>
    </location>
</feature>
<dbReference type="Pfam" id="PF18115">
    <property type="entry name" value="Tudor_3"/>
    <property type="match status" value="1"/>
</dbReference>
<dbReference type="InterPro" id="IPR016197">
    <property type="entry name" value="Chromo-like_dom_sf"/>
</dbReference>
<feature type="compositionally biased region" description="Polar residues" evidence="4">
    <location>
        <begin position="1457"/>
        <end position="1472"/>
    </location>
</feature>
<evidence type="ECO:0000313" key="7">
    <source>
        <dbReference type="Proteomes" id="UP000565441"/>
    </source>
</evidence>
<dbReference type="PANTHER" id="PTHR15321">
    <property type="entry name" value="TUMOR SUPPRESSOR P53-BINDING PROTEIN 1"/>
    <property type="match status" value="1"/>
</dbReference>
<dbReference type="SMART" id="SM00298">
    <property type="entry name" value="CHROMO"/>
    <property type="match status" value="1"/>
</dbReference>
<feature type="compositionally biased region" description="Polar residues" evidence="4">
    <location>
        <begin position="226"/>
        <end position="235"/>
    </location>
</feature>
<evidence type="ECO:0000256" key="4">
    <source>
        <dbReference type="SAM" id="MobiDB-lite"/>
    </source>
</evidence>
<gene>
    <name evidence="6" type="ORF">D9615_004022</name>
</gene>
<comment type="subcellular location">
    <subcellularLocation>
        <location evidence="1">Nucleus</location>
    </subcellularLocation>
</comment>
<feature type="compositionally biased region" description="Polar residues" evidence="4">
    <location>
        <begin position="162"/>
        <end position="187"/>
    </location>
</feature>
<feature type="compositionally biased region" description="Basic and acidic residues" evidence="4">
    <location>
        <begin position="1411"/>
        <end position="1422"/>
    </location>
</feature>
<feature type="region of interest" description="Disordered" evidence="4">
    <location>
        <begin position="1326"/>
        <end position="1534"/>
    </location>
</feature>
<dbReference type="CDD" id="cd18968">
    <property type="entry name" value="chromodomain"/>
    <property type="match status" value="1"/>
</dbReference>
<feature type="compositionally biased region" description="Acidic residues" evidence="4">
    <location>
        <begin position="760"/>
        <end position="776"/>
    </location>
</feature>
<dbReference type="CDD" id="cd17745">
    <property type="entry name" value="BRCT_p53bp1_rpt1"/>
    <property type="match status" value="1"/>
</dbReference>
<dbReference type="InterPro" id="IPR047249">
    <property type="entry name" value="BRCT_p53bp1-like_rpt1"/>
</dbReference>
<dbReference type="InterPro" id="IPR000953">
    <property type="entry name" value="Chromo/chromo_shadow_dom"/>
</dbReference>
<evidence type="ECO:0000256" key="2">
    <source>
        <dbReference type="ARBA" id="ARBA00022763"/>
    </source>
</evidence>
<dbReference type="Gene3D" id="3.40.50.10190">
    <property type="entry name" value="BRCT domain"/>
    <property type="match status" value="1"/>
</dbReference>
<dbReference type="InterPro" id="IPR041297">
    <property type="entry name" value="Crb2_Tudor"/>
</dbReference>
<feature type="compositionally biased region" description="Polar residues" evidence="4">
    <location>
        <begin position="1351"/>
        <end position="1363"/>
    </location>
</feature>
<feature type="compositionally biased region" description="Polar residues" evidence="4">
    <location>
        <begin position="373"/>
        <end position="388"/>
    </location>
</feature>
<dbReference type="OrthoDB" id="129353at2759"/>
<feature type="compositionally biased region" description="Polar residues" evidence="4">
    <location>
        <begin position="1565"/>
        <end position="1582"/>
    </location>
</feature>
<feature type="domain" description="Chromo" evidence="5">
    <location>
        <begin position="1247"/>
        <end position="1313"/>
    </location>
</feature>
<feature type="region of interest" description="Disordered" evidence="4">
    <location>
        <begin position="1"/>
        <end position="128"/>
    </location>
</feature>
<dbReference type="Pfam" id="PF00385">
    <property type="entry name" value="Chromo"/>
    <property type="match status" value="1"/>
</dbReference>
<feature type="compositionally biased region" description="Basic and acidic residues" evidence="4">
    <location>
        <begin position="572"/>
        <end position="583"/>
    </location>
</feature>
<feature type="region of interest" description="Disordered" evidence="4">
    <location>
        <begin position="1564"/>
        <end position="1668"/>
    </location>
</feature>
<dbReference type="EMBL" id="JAACJP010000012">
    <property type="protein sequence ID" value="KAF5380888.1"/>
    <property type="molecule type" value="Genomic_DNA"/>
</dbReference>
<feature type="compositionally biased region" description="Polar residues" evidence="4">
    <location>
        <begin position="140"/>
        <end position="155"/>
    </location>
</feature>
<keyword evidence="2" id="KW-0227">DNA damage</keyword>
<feature type="compositionally biased region" description="Acidic residues" evidence="4">
    <location>
        <begin position="1685"/>
        <end position="1695"/>
    </location>
</feature>
<dbReference type="SUPFAM" id="SSF54160">
    <property type="entry name" value="Chromo domain-like"/>
    <property type="match status" value="1"/>
</dbReference>
<dbReference type="GO" id="GO:0006338">
    <property type="term" value="P:chromatin remodeling"/>
    <property type="evidence" value="ECO:0007669"/>
    <property type="project" value="UniProtKB-ARBA"/>
</dbReference>
<dbReference type="PROSITE" id="PS50013">
    <property type="entry name" value="CHROMO_2"/>
    <property type="match status" value="1"/>
</dbReference>
<evidence type="ECO:0000256" key="3">
    <source>
        <dbReference type="ARBA" id="ARBA00023242"/>
    </source>
</evidence>
<comment type="caution">
    <text evidence="6">The sequence shown here is derived from an EMBL/GenBank/DDBJ whole genome shotgun (WGS) entry which is preliminary data.</text>
</comment>
<feature type="compositionally biased region" description="Low complexity" evidence="4">
    <location>
        <begin position="258"/>
        <end position="279"/>
    </location>
</feature>